<dbReference type="Proteomes" id="UP001164250">
    <property type="component" value="Chromosome 3"/>
</dbReference>
<accession>A0ACC1BRQ4</accession>
<name>A0ACC1BRQ4_9ROSI</name>
<evidence type="ECO:0000313" key="2">
    <source>
        <dbReference type="Proteomes" id="UP001164250"/>
    </source>
</evidence>
<organism evidence="1 2">
    <name type="scientific">Pistacia atlantica</name>
    <dbReference type="NCBI Taxonomy" id="434234"/>
    <lineage>
        <taxon>Eukaryota</taxon>
        <taxon>Viridiplantae</taxon>
        <taxon>Streptophyta</taxon>
        <taxon>Embryophyta</taxon>
        <taxon>Tracheophyta</taxon>
        <taxon>Spermatophyta</taxon>
        <taxon>Magnoliopsida</taxon>
        <taxon>eudicotyledons</taxon>
        <taxon>Gunneridae</taxon>
        <taxon>Pentapetalae</taxon>
        <taxon>rosids</taxon>
        <taxon>malvids</taxon>
        <taxon>Sapindales</taxon>
        <taxon>Anacardiaceae</taxon>
        <taxon>Pistacia</taxon>
    </lineage>
</organism>
<evidence type="ECO:0000313" key="1">
    <source>
        <dbReference type="EMBL" id="KAJ0101764.1"/>
    </source>
</evidence>
<protein>
    <submittedName>
        <fullName evidence="1">Uncharacterized protein</fullName>
    </submittedName>
</protein>
<reference evidence="2" key="1">
    <citation type="journal article" date="2023" name="G3 (Bethesda)">
        <title>Genome assembly and association tests identify interacting loci associated with vigor, precocity, and sex in interspecific pistachio rootstocks.</title>
        <authorList>
            <person name="Palmer W."/>
            <person name="Jacygrad E."/>
            <person name="Sagayaradj S."/>
            <person name="Cavanaugh K."/>
            <person name="Han R."/>
            <person name="Bertier L."/>
            <person name="Beede B."/>
            <person name="Kafkas S."/>
            <person name="Golino D."/>
            <person name="Preece J."/>
            <person name="Michelmore R."/>
        </authorList>
    </citation>
    <scope>NUCLEOTIDE SEQUENCE [LARGE SCALE GENOMIC DNA]</scope>
</reference>
<gene>
    <name evidence="1" type="ORF">Patl1_04221</name>
</gene>
<sequence>MLVQANTKRLQPVSGLLSALLVKYPDMQQLAQRAFITYIRSIHIQKDKEVFDVMKLSIDEFSASLGLPMTPKIRFLNQKMKEKKLLERPPVLELENDDEDASAIPKEELLIDDSIEEKVEKEILLTKDNEYEGKASLIEDIIPATRILKKKKLKINVHRPVGTRVVFDEEGNTLPPLAMVADPKSGNFPLDPDQKSEYYRKLREDMKRADKEDKLLDRQRRREKRVKQKMKWKKGDMEEEDEDGLSGSEEEMEHGRRKRSKIYFDSGSDNDNDNEDGETKENKTSKDSKGDSITLEEQEALALKLLNSLHS</sequence>
<comment type="caution">
    <text evidence="1">The sequence shown here is derived from an EMBL/GenBank/DDBJ whole genome shotgun (WGS) entry which is preliminary data.</text>
</comment>
<proteinExistence type="predicted"/>
<dbReference type="EMBL" id="CM047899">
    <property type="protein sequence ID" value="KAJ0101764.1"/>
    <property type="molecule type" value="Genomic_DNA"/>
</dbReference>
<keyword evidence="2" id="KW-1185">Reference proteome</keyword>